<organism evidence="1 2">
    <name type="scientific">Pseudomonas phage vB_PaeM_PA5oct</name>
    <dbReference type="NCBI Taxonomy" id="2163605"/>
    <lineage>
        <taxon>Viruses</taxon>
        <taxon>Duplodnaviria</taxon>
        <taxon>Heunggongvirae</taxon>
        <taxon>Uroviricota</taxon>
        <taxon>Caudoviricetes</taxon>
        <taxon>Arenbergviridae</taxon>
        <taxon>Wroclawvirus</taxon>
        <taxon>Wroclawvirus PA5oct</taxon>
    </lineage>
</organism>
<reference evidence="2" key="1">
    <citation type="journal article" date="2020" name="bioRxiv">
        <title>Integrative omics analysis of Pseudomonas aeruginosa virus PA5oct highlights the molecular complexity of jumbo phages.</title>
        <authorList>
            <person name="Lood C."/>
            <person name="Danis-Wlodarczyk K."/>
            <person name="Blasdel B.G."/>
            <person name="Jang H.B."/>
            <person name="Vandenheuvel D."/>
            <person name="Briers Y."/>
            <person name="Noben J.-P."/>
            <person name="van Noort V."/>
            <person name="Drulis-Kawa Z."/>
            <person name="Lavigne R."/>
        </authorList>
    </citation>
    <scope>NUCLEOTIDE SEQUENCE [LARGE SCALE GENOMIC DNA]</scope>
</reference>
<evidence type="ECO:0000313" key="2">
    <source>
        <dbReference type="Proteomes" id="UP000316733"/>
    </source>
</evidence>
<dbReference type="Proteomes" id="UP000316733">
    <property type="component" value="Segment"/>
</dbReference>
<accession>A0A4Y5JUQ3</accession>
<proteinExistence type="predicted"/>
<evidence type="ECO:0000313" key="1">
    <source>
        <dbReference type="EMBL" id="QCG76160.1"/>
    </source>
</evidence>
<name>A0A4Y5JUQ3_9CAUD</name>
<sequence>MSMNPKFGKNPIYNNIYKDISGQRDVSSDPFKLYNNPLMTHFDVAEHICFVKTVCGRIVPLCNILELSEKVTVDCDVGIVDIISDNQAQLYINCKTQGGTAWYGVDVSPDNYRECLGEEFYFQNYAIVKHAIILAWTKYMLQHAQ</sequence>
<gene>
    <name evidence="1" type="ORF">EST35_0279</name>
</gene>
<dbReference type="EMBL" id="MK797984">
    <property type="protein sequence ID" value="QCG76160.1"/>
    <property type="molecule type" value="Genomic_DNA"/>
</dbReference>
<protein>
    <submittedName>
        <fullName evidence="1">Uncharacterized protein</fullName>
    </submittedName>
</protein>
<keyword evidence="2" id="KW-1185">Reference proteome</keyword>